<name>A0A7Y8Y4P8_9FLAO</name>
<feature type="transmembrane region" description="Helical" evidence="1">
    <location>
        <begin position="53"/>
        <end position="73"/>
    </location>
</feature>
<dbReference type="EMBL" id="JACBJI010000008">
    <property type="protein sequence ID" value="NYA72411.1"/>
    <property type="molecule type" value="Genomic_DNA"/>
</dbReference>
<dbReference type="AlphaFoldDB" id="A0A7Y8Y4P8"/>
<comment type="caution">
    <text evidence="2">The sequence shown here is derived from an EMBL/GenBank/DDBJ whole genome shotgun (WGS) entry which is preliminary data.</text>
</comment>
<feature type="transmembrane region" description="Helical" evidence="1">
    <location>
        <begin position="137"/>
        <end position="159"/>
    </location>
</feature>
<feature type="transmembrane region" description="Helical" evidence="1">
    <location>
        <begin position="108"/>
        <end position="125"/>
    </location>
</feature>
<gene>
    <name evidence="2" type="ORF">HZF10_15885</name>
</gene>
<feature type="transmembrane region" description="Helical" evidence="1">
    <location>
        <begin position="197"/>
        <end position="215"/>
    </location>
</feature>
<keyword evidence="1" id="KW-0812">Transmembrane</keyword>
<keyword evidence="1" id="KW-0472">Membrane</keyword>
<evidence type="ECO:0008006" key="4">
    <source>
        <dbReference type="Google" id="ProtNLM"/>
    </source>
</evidence>
<evidence type="ECO:0000313" key="2">
    <source>
        <dbReference type="EMBL" id="NYA72411.1"/>
    </source>
</evidence>
<protein>
    <recommendedName>
        <fullName evidence="4">Hemolysin III</fullName>
    </recommendedName>
</protein>
<dbReference type="Proteomes" id="UP000535020">
    <property type="component" value="Unassembled WGS sequence"/>
</dbReference>
<feature type="transmembrane region" description="Helical" evidence="1">
    <location>
        <begin position="79"/>
        <end position="101"/>
    </location>
</feature>
<reference evidence="2 3" key="1">
    <citation type="submission" date="2020-07" db="EMBL/GenBank/DDBJ databases">
        <authorList>
            <person name="Sun Q."/>
        </authorList>
    </citation>
    <scope>NUCLEOTIDE SEQUENCE [LARGE SCALE GENOMIC DNA]</scope>
    <source>
        <strain evidence="2 3">MAH-1</strain>
    </source>
</reference>
<organism evidence="2 3">
    <name type="scientific">Flavobacterium agri</name>
    <dbReference type="NCBI Taxonomy" id="2743471"/>
    <lineage>
        <taxon>Bacteria</taxon>
        <taxon>Pseudomonadati</taxon>
        <taxon>Bacteroidota</taxon>
        <taxon>Flavobacteriia</taxon>
        <taxon>Flavobacteriales</taxon>
        <taxon>Flavobacteriaceae</taxon>
        <taxon>Flavobacterium</taxon>
    </lineage>
</organism>
<proteinExistence type="predicted"/>
<evidence type="ECO:0000256" key="1">
    <source>
        <dbReference type="SAM" id="Phobius"/>
    </source>
</evidence>
<keyword evidence="1" id="KW-1133">Transmembrane helix</keyword>
<feature type="transmembrane region" description="Helical" evidence="1">
    <location>
        <begin position="168"/>
        <end position="185"/>
    </location>
</feature>
<feature type="transmembrane region" description="Helical" evidence="1">
    <location>
        <begin position="27"/>
        <end position="44"/>
    </location>
</feature>
<sequence>MNEMKLPADGGMLYTETDLDRFFPEPLNAITSLFFLGLAMYWFWKLKGEYKEHVYLTFSVFLLTIGAIGGSIYHGLRQWSFFIMMDWLPIMLICVFTGVYFVAKLTRWYIAAILIVAYGFFQYFIRQQIRNNDDIQVYINVNYAVLGLLVLFPVLAFLVKNRFKSGKWVGFAWLAFVFALTFRIVDKYQLIATGTHFLWHTFGAVAAYCMLEFVYQVNKTQPDA</sequence>
<accession>A0A7Y8Y4P8</accession>
<evidence type="ECO:0000313" key="3">
    <source>
        <dbReference type="Proteomes" id="UP000535020"/>
    </source>
</evidence>
<keyword evidence="3" id="KW-1185">Reference proteome</keyword>
<dbReference type="RefSeq" id="WP_176007218.1">
    <property type="nucleotide sequence ID" value="NZ_JABWMI010000020.1"/>
</dbReference>